<reference evidence="2 3" key="1">
    <citation type="journal article" date="2014" name="Am. J. Bot.">
        <title>Genome assembly and annotation for red clover (Trifolium pratense; Fabaceae).</title>
        <authorList>
            <person name="Istvanek J."/>
            <person name="Jaros M."/>
            <person name="Krenek A."/>
            <person name="Repkova J."/>
        </authorList>
    </citation>
    <scope>NUCLEOTIDE SEQUENCE [LARGE SCALE GENOMIC DNA]</scope>
    <source>
        <strain evidence="3">cv. Tatra</strain>
        <tissue evidence="2">Young leaves</tissue>
    </source>
</reference>
<dbReference type="Gene3D" id="1.10.510.10">
    <property type="entry name" value="Transferase(Phosphotransferase) domain 1"/>
    <property type="match status" value="1"/>
</dbReference>
<accession>A0A2K3KGG3</accession>
<dbReference type="STRING" id="57577.A0A2K3KGG3"/>
<gene>
    <name evidence="2" type="ORF">L195_g062560</name>
</gene>
<organism evidence="2 3">
    <name type="scientific">Trifolium pratense</name>
    <name type="common">Red clover</name>
    <dbReference type="NCBI Taxonomy" id="57577"/>
    <lineage>
        <taxon>Eukaryota</taxon>
        <taxon>Viridiplantae</taxon>
        <taxon>Streptophyta</taxon>
        <taxon>Embryophyta</taxon>
        <taxon>Tracheophyta</taxon>
        <taxon>Spermatophyta</taxon>
        <taxon>Magnoliopsida</taxon>
        <taxon>eudicotyledons</taxon>
        <taxon>Gunneridae</taxon>
        <taxon>Pentapetalae</taxon>
        <taxon>rosids</taxon>
        <taxon>fabids</taxon>
        <taxon>Fabales</taxon>
        <taxon>Fabaceae</taxon>
        <taxon>Papilionoideae</taxon>
        <taxon>50 kb inversion clade</taxon>
        <taxon>NPAAA clade</taxon>
        <taxon>Hologalegina</taxon>
        <taxon>IRL clade</taxon>
        <taxon>Trifolieae</taxon>
        <taxon>Trifolium</taxon>
    </lineage>
</organism>
<comment type="caution">
    <text evidence="2">The sequence shown here is derived from an EMBL/GenBank/DDBJ whole genome shotgun (WGS) entry which is preliminary data.</text>
</comment>
<evidence type="ECO:0000313" key="2">
    <source>
        <dbReference type="EMBL" id="PNX65358.1"/>
    </source>
</evidence>
<feature type="domain" description="Serine-threonine/tyrosine-protein kinase catalytic" evidence="1">
    <location>
        <begin position="3"/>
        <end position="58"/>
    </location>
</feature>
<dbReference type="EMBL" id="ASHM01178453">
    <property type="protein sequence ID" value="PNX65358.1"/>
    <property type="molecule type" value="Genomic_DNA"/>
</dbReference>
<dbReference type="Proteomes" id="UP000236291">
    <property type="component" value="Unassembled WGS sequence"/>
</dbReference>
<feature type="non-terminal residue" evidence="2">
    <location>
        <position position="59"/>
    </location>
</feature>
<dbReference type="PANTHER" id="PTHR45631">
    <property type="entry name" value="OS07G0107800 PROTEIN-RELATED"/>
    <property type="match status" value="1"/>
</dbReference>
<proteinExistence type="predicted"/>
<dbReference type="InterPro" id="IPR001245">
    <property type="entry name" value="Ser-Thr/Tyr_kinase_cat_dom"/>
</dbReference>
<sequence length="59" mass="6750">MIVHHRNLVSLIGYCDEGESKALIYEYMANGNLQQHLLVENTNILTWNERLNIAVDAAH</sequence>
<reference evidence="2 3" key="2">
    <citation type="journal article" date="2017" name="Front. Plant Sci.">
        <title>Gene Classification and Mining of Molecular Markers Useful in Red Clover (Trifolium pratense) Breeding.</title>
        <authorList>
            <person name="Istvanek J."/>
            <person name="Dluhosova J."/>
            <person name="Dluhos P."/>
            <person name="Patkova L."/>
            <person name="Nedelnik J."/>
            <person name="Repkova J."/>
        </authorList>
    </citation>
    <scope>NUCLEOTIDE SEQUENCE [LARGE SCALE GENOMIC DNA]</scope>
    <source>
        <strain evidence="3">cv. Tatra</strain>
        <tissue evidence="2">Young leaves</tissue>
    </source>
</reference>
<dbReference type="AlphaFoldDB" id="A0A2K3KGG3"/>
<dbReference type="PANTHER" id="PTHR45631:SF202">
    <property type="entry name" value="SENESCENCE-INDUCED RECEPTOR-LIKE SERINE_THREONINE-PROTEIN KINASE"/>
    <property type="match status" value="1"/>
</dbReference>
<protein>
    <submittedName>
        <fullName evidence="2">Receptor-like protein kinase</fullName>
    </submittedName>
</protein>
<dbReference type="SUPFAM" id="SSF56112">
    <property type="entry name" value="Protein kinase-like (PK-like)"/>
    <property type="match status" value="1"/>
</dbReference>
<keyword evidence="2" id="KW-0808">Transferase</keyword>
<dbReference type="Pfam" id="PF07714">
    <property type="entry name" value="PK_Tyr_Ser-Thr"/>
    <property type="match status" value="1"/>
</dbReference>
<dbReference type="GO" id="GO:0004672">
    <property type="term" value="F:protein kinase activity"/>
    <property type="evidence" value="ECO:0007669"/>
    <property type="project" value="InterPro"/>
</dbReference>
<keyword evidence="2" id="KW-0675">Receptor</keyword>
<dbReference type="InterPro" id="IPR011009">
    <property type="entry name" value="Kinase-like_dom_sf"/>
</dbReference>
<name>A0A2K3KGG3_TRIPR</name>
<evidence type="ECO:0000313" key="3">
    <source>
        <dbReference type="Proteomes" id="UP000236291"/>
    </source>
</evidence>
<keyword evidence="2" id="KW-0418">Kinase</keyword>
<evidence type="ECO:0000259" key="1">
    <source>
        <dbReference type="Pfam" id="PF07714"/>
    </source>
</evidence>